<dbReference type="InterPro" id="IPR008928">
    <property type="entry name" value="6-hairpin_glycosidase_sf"/>
</dbReference>
<dbReference type="InterPro" id="IPR012341">
    <property type="entry name" value="6hp_glycosidase-like_sf"/>
</dbReference>
<dbReference type="Pfam" id="PF07221">
    <property type="entry name" value="GlcNAc_2-epim"/>
    <property type="match status" value="1"/>
</dbReference>
<dbReference type="Proteomes" id="UP001626536">
    <property type="component" value="Chromosome"/>
</dbReference>
<dbReference type="PANTHER" id="PTHR15108">
    <property type="entry name" value="N-ACYLGLUCOSAMINE-2-EPIMERASE"/>
    <property type="match status" value="1"/>
</dbReference>
<evidence type="ECO:0000313" key="4">
    <source>
        <dbReference type="Proteomes" id="UP001626536"/>
    </source>
</evidence>
<organism evidence="3 4">
    <name type="scientific">Methylocapsa polymorpha</name>
    <dbReference type="NCBI Taxonomy" id="3080828"/>
    <lineage>
        <taxon>Bacteria</taxon>
        <taxon>Pseudomonadati</taxon>
        <taxon>Pseudomonadota</taxon>
        <taxon>Alphaproteobacteria</taxon>
        <taxon>Hyphomicrobiales</taxon>
        <taxon>Beijerinckiaceae</taxon>
        <taxon>Methylocapsa</taxon>
    </lineage>
</organism>
<evidence type="ECO:0000313" key="3">
    <source>
        <dbReference type="EMBL" id="WOJ89480.1"/>
    </source>
</evidence>
<reference evidence="3 4" key="1">
    <citation type="submission" date="2023-10" db="EMBL/GenBank/DDBJ databases">
        <title>Novel methanotroph of the genus Methylocapsa from a subarctic wetland.</title>
        <authorList>
            <person name="Belova S.E."/>
            <person name="Oshkin I.Y."/>
            <person name="Miroshnikov K."/>
            <person name="Dedysh S.N."/>
        </authorList>
    </citation>
    <scope>NUCLEOTIDE SEQUENCE [LARGE SCALE GENOMIC DNA]</scope>
    <source>
        <strain evidence="3 4">RX1</strain>
    </source>
</reference>
<name>A0ABZ0HRT1_9HYPH</name>
<dbReference type="Gene3D" id="1.50.10.10">
    <property type="match status" value="1"/>
</dbReference>
<comment type="similarity">
    <text evidence="1">Belongs to the N-acylglucosamine 2-epimerase family.</text>
</comment>
<protein>
    <submittedName>
        <fullName evidence="3">AGE family epimerase/isomerase</fullName>
    </submittedName>
</protein>
<gene>
    <name evidence="3" type="ORF">RZS28_17065</name>
</gene>
<evidence type="ECO:0000256" key="1">
    <source>
        <dbReference type="ARBA" id="ARBA00008558"/>
    </source>
</evidence>
<dbReference type="RefSeq" id="WP_407338925.1">
    <property type="nucleotide sequence ID" value="NZ_CP136862.1"/>
</dbReference>
<keyword evidence="2" id="KW-0413">Isomerase</keyword>
<accession>A0ABZ0HRT1</accession>
<sequence length="390" mass="43582">MGRACALSGLLRDWLTSKALPLWSTVGFDRRRGHFQERLDWNGEPVVAVARRAMVQARQIYVFAHAAHLGWFPEGAAFAETAMRSLLRDFRDPSSRSGGFAFSVDSEGAVVSEIRDAYAHAFILFAIAWLHRLNGDPNLIAVADDTIAFIDASLEDPVHCGLFDSFPVVDRGKRQNPHMHLLEAYLALEVSAPGRGYLDRAKKLVEIFQSRLFRAEQGVLLEYFAEDWSDHPDPTTRRTFEPGHHFEWVWLLREFENLSGEDMGPWADRLMLSASENGVGENGLVFDELATDMSVLKQSHRIWPHAEGAKAAVASRLLFREGAAPRFASTMISALLDHFLDKPFAGGWIDHIGADGKPLVDYVPASSLYHVFFAAAELTRAFPPYQKAST</sequence>
<dbReference type="InterPro" id="IPR010819">
    <property type="entry name" value="AGE/CE"/>
</dbReference>
<dbReference type="EMBL" id="CP136862">
    <property type="protein sequence ID" value="WOJ89480.1"/>
    <property type="molecule type" value="Genomic_DNA"/>
</dbReference>
<evidence type="ECO:0000256" key="2">
    <source>
        <dbReference type="ARBA" id="ARBA00023235"/>
    </source>
</evidence>
<proteinExistence type="inferred from homology"/>
<dbReference type="SUPFAM" id="SSF48208">
    <property type="entry name" value="Six-hairpin glycosidases"/>
    <property type="match status" value="1"/>
</dbReference>
<keyword evidence="4" id="KW-1185">Reference proteome</keyword>